<name>A0A6P8HP61_ACTTE</name>
<dbReference type="GO" id="GO:0098703">
    <property type="term" value="P:calcium ion import across plasma membrane"/>
    <property type="evidence" value="ECO:0007669"/>
    <property type="project" value="TreeGrafter"/>
</dbReference>
<dbReference type="GO" id="GO:0007154">
    <property type="term" value="P:cell communication"/>
    <property type="evidence" value="ECO:0007669"/>
    <property type="project" value="InterPro"/>
</dbReference>
<keyword evidence="5" id="KW-0106">Calcium</keyword>
<dbReference type="FunFam" id="2.20.100.10:FF:000007">
    <property type="entry name" value="Thrombospondin 1"/>
    <property type="match status" value="1"/>
</dbReference>
<keyword evidence="8" id="KW-0472">Membrane</keyword>
<feature type="signal peptide" evidence="10">
    <location>
        <begin position="1"/>
        <end position="18"/>
    </location>
</feature>
<dbReference type="InterPro" id="IPR038081">
    <property type="entry name" value="CalX-like_sf"/>
</dbReference>
<dbReference type="PANTHER" id="PTHR11878:SF65">
    <property type="entry name" value="NA_CA-EXCHANGE PROTEIN, ISOFORM G"/>
    <property type="match status" value="1"/>
</dbReference>
<dbReference type="PRINTS" id="PR01705">
    <property type="entry name" value="TSP1REPEAT"/>
</dbReference>
<comment type="subcellular location">
    <subcellularLocation>
        <location evidence="1">Membrane</location>
        <topology evidence="1">Single-pass membrane protein</topology>
    </subcellularLocation>
</comment>
<dbReference type="Proteomes" id="UP000515163">
    <property type="component" value="Unplaced"/>
</dbReference>
<evidence type="ECO:0000256" key="4">
    <source>
        <dbReference type="ARBA" id="ARBA00022737"/>
    </source>
</evidence>
<keyword evidence="7" id="KW-0406">Ion transport</keyword>
<dbReference type="GO" id="GO:0042383">
    <property type="term" value="C:sarcolemma"/>
    <property type="evidence" value="ECO:0007669"/>
    <property type="project" value="TreeGrafter"/>
</dbReference>
<dbReference type="GO" id="GO:0030424">
    <property type="term" value="C:axon"/>
    <property type="evidence" value="ECO:0007669"/>
    <property type="project" value="TreeGrafter"/>
</dbReference>
<protein>
    <submittedName>
        <fullName evidence="13">Uncharacterized protein LOC116293537</fullName>
    </submittedName>
</protein>
<keyword evidence="9" id="KW-1015">Disulfide bond</keyword>
<keyword evidence="3 10" id="KW-0732">Signal</keyword>
<dbReference type="GO" id="GO:0005432">
    <property type="term" value="F:calcium:sodium antiporter activity"/>
    <property type="evidence" value="ECO:0007669"/>
    <property type="project" value="TreeGrafter"/>
</dbReference>
<dbReference type="RefSeq" id="XP_031556838.1">
    <property type="nucleotide sequence ID" value="XM_031700978.1"/>
</dbReference>
<sequence length="486" mass="52859">MIFRQGLVIFLFVSVVSSFSWPWESADTNEDGTIAKRSDGSDCKNHMDCFKCDEIKRKGQCQSYISVCAKTCNPNCASTPFADEPHKPCADIKAQGDCMKPMPYSSAIWATVCEKTCCVLDKPPQWSEWSEWGPCSKSCDHGFKTRTRECKGEGFGQTCEGAPFESDKCNVGVPCKGLVGWEKTAVTVSEDVGTVTLKIIRSRKTDCEASIKVSTQDDTAMQPADYVKIENLVINFTKGETEKTVTFTINKDRLIEPLESFIAVITADPHKLDVDPANTTITIKDCTAKVGLRPESYEVQENLEMVKVTVYREGCLRAANKVCISTVDGIAKAASDYVAISQQEVSFAPNETSKEISITIVNDGVEEQDEDFFVQLGCADPATLIVAPGKAIVVVKDDDVDGNWSDWGPYGDCSVSCGNGVQTRSRNCTNPKPQGGGKKCEGEATSSQACNTNPCPIDGGYGEYGPYGECSKSCGGGVQFRMRECN</sequence>
<dbReference type="GO" id="GO:0098794">
    <property type="term" value="C:postsynapse"/>
    <property type="evidence" value="ECO:0007669"/>
    <property type="project" value="TreeGrafter"/>
</dbReference>
<accession>A0A6P8HP61</accession>
<evidence type="ECO:0000256" key="10">
    <source>
        <dbReference type="SAM" id="SignalP"/>
    </source>
</evidence>
<dbReference type="OrthoDB" id="446173at2759"/>
<dbReference type="Gene3D" id="2.60.40.2030">
    <property type="match status" value="2"/>
</dbReference>
<dbReference type="InParanoid" id="A0A6P8HP61"/>
<dbReference type="SMART" id="SM00237">
    <property type="entry name" value="Calx_beta"/>
    <property type="match status" value="2"/>
</dbReference>
<evidence type="ECO:0000256" key="6">
    <source>
        <dbReference type="ARBA" id="ARBA00022989"/>
    </source>
</evidence>
<dbReference type="AlphaFoldDB" id="A0A6P8HP61"/>
<dbReference type="InterPro" id="IPR000884">
    <property type="entry name" value="TSP1_rpt"/>
</dbReference>
<keyword evidence="2" id="KW-0812">Transmembrane</keyword>
<dbReference type="PANTHER" id="PTHR11878">
    <property type="entry name" value="SODIUM/CALCIUM EXCHANGER"/>
    <property type="match status" value="1"/>
</dbReference>
<dbReference type="Pfam" id="PF03160">
    <property type="entry name" value="Calx-beta"/>
    <property type="match status" value="2"/>
</dbReference>
<evidence type="ECO:0000256" key="2">
    <source>
        <dbReference type="ARBA" id="ARBA00022692"/>
    </source>
</evidence>
<dbReference type="GeneID" id="116293537"/>
<keyword evidence="6" id="KW-1133">Transmembrane helix</keyword>
<feature type="domain" description="Calx-beta" evidence="11">
    <location>
        <begin position="279"/>
        <end position="377"/>
    </location>
</feature>
<keyword evidence="4" id="KW-0677">Repeat</keyword>
<evidence type="ECO:0000256" key="8">
    <source>
        <dbReference type="ARBA" id="ARBA00023136"/>
    </source>
</evidence>
<dbReference type="SUPFAM" id="SSF141072">
    <property type="entry name" value="CalX-like"/>
    <property type="match status" value="2"/>
</dbReference>
<evidence type="ECO:0000259" key="11">
    <source>
        <dbReference type="SMART" id="SM00237"/>
    </source>
</evidence>
<evidence type="ECO:0000313" key="12">
    <source>
        <dbReference type="Proteomes" id="UP000515163"/>
    </source>
</evidence>
<dbReference type="InterPro" id="IPR003644">
    <property type="entry name" value="Calx_beta"/>
</dbReference>
<dbReference type="InterPro" id="IPR051171">
    <property type="entry name" value="CaCA"/>
</dbReference>
<gene>
    <name evidence="13" type="primary">LOC116293537</name>
</gene>
<dbReference type="SUPFAM" id="SSF82895">
    <property type="entry name" value="TSP-1 type 1 repeat"/>
    <property type="match status" value="3"/>
</dbReference>
<feature type="non-terminal residue" evidence="13">
    <location>
        <position position="486"/>
    </location>
</feature>
<dbReference type="PROSITE" id="PS50092">
    <property type="entry name" value="TSP1"/>
    <property type="match status" value="3"/>
</dbReference>
<evidence type="ECO:0000313" key="13">
    <source>
        <dbReference type="RefSeq" id="XP_031556838.1"/>
    </source>
</evidence>
<proteinExistence type="predicted"/>
<keyword evidence="7" id="KW-0813">Transport</keyword>
<evidence type="ECO:0000256" key="9">
    <source>
        <dbReference type="ARBA" id="ARBA00023157"/>
    </source>
</evidence>
<organism evidence="12 13">
    <name type="scientific">Actinia tenebrosa</name>
    <name type="common">Australian red waratah sea anemone</name>
    <dbReference type="NCBI Taxonomy" id="6105"/>
    <lineage>
        <taxon>Eukaryota</taxon>
        <taxon>Metazoa</taxon>
        <taxon>Cnidaria</taxon>
        <taxon>Anthozoa</taxon>
        <taxon>Hexacorallia</taxon>
        <taxon>Actiniaria</taxon>
        <taxon>Actiniidae</taxon>
        <taxon>Actinia</taxon>
    </lineage>
</organism>
<dbReference type="InterPro" id="IPR036383">
    <property type="entry name" value="TSP1_rpt_sf"/>
</dbReference>
<evidence type="ECO:0000256" key="3">
    <source>
        <dbReference type="ARBA" id="ARBA00022729"/>
    </source>
</evidence>
<keyword evidence="12" id="KW-1185">Reference proteome</keyword>
<evidence type="ECO:0000256" key="7">
    <source>
        <dbReference type="ARBA" id="ARBA00023065"/>
    </source>
</evidence>
<feature type="domain" description="Calx-beta" evidence="11">
    <location>
        <begin position="167"/>
        <end position="266"/>
    </location>
</feature>
<dbReference type="KEGG" id="aten:116293537"/>
<reference evidence="13" key="1">
    <citation type="submission" date="2025-08" db="UniProtKB">
        <authorList>
            <consortium name="RefSeq"/>
        </authorList>
    </citation>
    <scope>IDENTIFICATION</scope>
    <source>
        <tissue evidence="13">Tentacle</tissue>
    </source>
</reference>
<dbReference type="SMART" id="SM00209">
    <property type="entry name" value="TSP1"/>
    <property type="match status" value="2"/>
</dbReference>
<dbReference type="Gene3D" id="2.20.100.10">
    <property type="entry name" value="Thrombospondin type-1 (TSP1) repeat"/>
    <property type="match status" value="3"/>
</dbReference>
<dbReference type="Pfam" id="PF00090">
    <property type="entry name" value="TSP_1"/>
    <property type="match status" value="3"/>
</dbReference>
<evidence type="ECO:0000256" key="5">
    <source>
        <dbReference type="ARBA" id="ARBA00022837"/>
    </source>
</evidence>
<feature type="chain" id="PRO_5028401425" evidence="10">
    <location>
        <begin position="19"/>
        <end position="486"/>
    </location>
</feature>
<evidence type="ECO:0000256" key="1">
    <source>
        <dbReference type="ARBA" id="ARBA00004167"/>
    </source>
</evidence>